<feature type="signal peptide" evidence="1">
    <location>
        <begin position="1"/>
        <end position="27"/>
    </location>
</feature>
<dbReference type="PANTHER" id="PTHR36842:SF1">
    <property type="entry name" value="PROTEIN TOLB"/>
    <property type="match status" value="1"/>
</dbReference>
<comment type="caution">
    <text evidence="2">The sequence shown here is derived from an EMBL/GenBank/DDBJ whole genome shotgun (WGS) entry which is preliminary data.</text>
</comment>
<dbReference type="RefSeq" id="WP_076112555.1">
    <property type="nucleotide sequence ID" value="NZ_MPTB01000028.1"/>
</dbReference>
<gene>
    <name evidence="2" type="ORF">BSK56_20710</name>
</gene>
<sequence>MKKILIIKLAIVPALLMTLATCNTDQAGNRDVLQEPVNTPTVSDDADKEASWPAVSVAKIDRYENIAISGWLDEDTVVISKENENLGKMSLEELSDSYPKSLYLYHLKTKQYELLKEKKDTFLGDAVLSSDKKHLLYSEFSLGDPVFHVMDLDTLDSFGITGEPIGGALSARWDENETVIGPAYSGGAFTASTSGEIAAVPGLEGETLFSVQKMKDKIYYIPSSDGSLQVLDLNTKEKASLNPDQVSGIFPSPDGKQMLVLQYKESQQTLILCDADGGNQKNIAEGTELGGISWSPDQQMIAYSLKPEVNGTTVYSLYLYDLLTGKSTQIAGDLKNLTTVWSPSGSELAYTEWSEKQTNSSIVHLTYVPQK</sequence>
<dbReference type="Proteomes" id="UP000187412">
    <property type="component" value="Unassembled WGS sequence"/>
</dbReference>
<dbReference type="Gene3D" id="2.120.10.30">
    <property type="entry name" value="TolB, C-terminal domain"/>
    <property type="match status" value="1"/>
</dbReference>
<organism evidence="2 3">
    <name type="scientific">Paenibacillus borealis</name>
    <dbReference type="NCBI Taxonomy" id="160799"/>
    <lineage>
        <taxon>Bacteria</taxon>
        <taxon>Bacillati</taxon>
        <taxon>Bacillota</taxon>
        <taxon>Bacilli</taxon>
        <taxon>Bacillales</taxon>
        <taxon>Paenibacillaceae</taxon>
        <taxon>Paenibacillus</taxon>
    </lineage>
</organism>
<dbReference type="PANTHER" id="PTHR36842">
    <property type="entry name" value="PROTEIN TOLB HOMOLOG"/>
    <property type="match status" value="1"/>
</dbReference>
<dbReference type="SUPFAM" id="SSF82171">
    <property type="entry name" value="DPP6 N-terminal domain-like"/>
    <property type="match status" value="1"/>
</dbReference>
<proteinExistence type="predicted"/>
<accession>A0ABX3H7F6</accession>
<keyword evidence="3" id="KW-1185">Reference proteome</keyword>
<evidence type="ECO:0000256" key="1">
    <source>
        <dbReference type="SAM" id="SignalP"/>
    </source>
</evidence>
<evidence type="ECO:0008006" key="4">
    <source>
        <dbReference type="Google" id="ProtNLM"/>
    </source>
</evidence>
<dbReference type="EMBL" id="MPTB01000028">
    <property type="protein sequence ID" value="OMD45020.1"/>
    <property type="molecule type" value="Genomic_DNA"/>
</dbReference>
<feature type="chain" id="PRO_5046522391" description="TolB protein" evidence="1">
    <location>
        <begin position="28"/>
        <end position="371"/>
    </location>
</feature>
<protein>
    <recommendedName>
        <fullName evidence="4">TolB protein</fullName>
    </recommendedName>
</protein>
<evidence type="ECO:0000313" key="2">
    <source>
        <dbReference type="EMBL" id="OMD45020.1"/>
    </source>
</evidence>
<dbReference type="InterPro" id="IPR011042">
    <property type="entry name" value="6-blade_b-propeller_TolB-like"/>
</dbReference>
<reference evidence="2 3" key="1">
    <citation type="submission" date="2016-10" db="EMBL/GenBank/DDBJ databases">
        <title>Paenibacillus species isolates.</title>
        <authorList>
            <person name="Beno S.M."/>
        </authorList>
    </citation>
    <scope>NUCLEOTIDE SEQUENCE [LARGE SCALE GENOMIC DNA]</scope>
    <source>
        <strain evidence="2 3">FSL H7-0744</strain>
    </source>
</reference>
<keyword evidence="1" id="KW-0732">Signal</keyword>
<evidence type="ECO:0000313" key="3">
    <source>
        <dbReference type="Proteomes" id="UP000187412"/>
    </source>
</evidence>
<name>A0ABX3H7F6_PAEBO</name>